<evidence type="ECO:0000313" key="3">
    <source>
        <dbReference type="Proteomes" id="UP000299102"/>
    </source>
</evidence>
<name>A0A4C1WMI3_EUMVA</name>
<dbReference type="EMBL" id="BGZK01000606">
    <property type="protein sequence ID" value="GBP52608.1"/>
    <property type="molecule type" value="Genomic_DNA"/>
</dbReference>
<dbReference type="AlphaFoldDB" id="A0A4C1WMI3"/>
<proteinExistence type="predicted"/>
<evidence type="ECO:0000256" key="1">
    <source>
        <dbReference type="SAM" id="MobiDB-lite"/>
    </source>
</evidence>
<feature type="region of interest" description="Disordered" evidence="1">
    <location>
        <begin position="1"/>
        <end position="28"/>
    </location>
</feature>
<organism evidence="2 3">
    <name type="scientific">Eumeta variegata</name>
    <name type="common">Bagworm moth</name>
    <name type="synonym">Eumeta japonica</name>
    <dbReference type="NCBI Taxonomy" id="151549"/>
    <lineage>
        <taxon>Eukaryota</taxon>
        <taxon>Metazoa</taxon>
        <taxon>Ecdysozoa</taxon>
        <taxon>Arthropoda</taxon>
        <taxon>Hexapoda</taxon>
        <taxon>Insecta</taxon>
        <taxon>Pterygota</taxon>
        <taxon>Neoptera</taxon>
        <taxon>Endopterygota</taxon>
        <taxon>Lepidoptera</taxon>
        <taxon>Glossata</taxon>
        <taxon>Ditrysia</taxon>
        <taxon>Tineoidea</taxon>
        <taxon>Psychidae</taxon>
        <taxon>Oiketicinae</taxon>
        <taxon>Eumeta</taxon>
    </lineage>
</organism>
<accession>A0A4C1WMI3</accession>
<dbReference type="Proteomes" id="UP000299102">
    <property type="component" value="Unassembled WGS sequence"/>
</dbReference>
<comment type="caution">
    <text evidence="2">The sequence shown here is derived from an EMBL/GenBank/DDBJ whole genome shotgun (WGS) entry which is preliminary data.</text>
</comment>
<protein>
    <submittedName>
        <fullName evidence="2">Uncharacterized protein</fullName>
    </submittedName>
</protein>
<feature type="compositionally biased region" description="Basic and acidic residues" evidence="1">
    <location>
        <begin position="88"/>
        <end position="102"/>
    </location>
</feature>
<feature type="compositionally biased region" description="Basic residues" evidence="1">
    <location>
        <begin position="8"/>
        <end position="20"/>
    </location>
</feature>
<evidence type="ECO:0000313" key="2">
    <source>
        <dbReference type="EMBL" id="GBP52608.1"/>
    </source>
</evidence>
<reference evidence="2 3" key="1">
    <citation type="journal article" date="2019" name="Commun. Biol.">
        <title>The bagworm genome reveals a unique fibroin gene that provides high tensile strength.</title>
        <authorList>
            <person name="Kono N."/>
            <person name="Nakamura H."/>
            <person name="Ohtoshi R."/>
            <person name="Tomita M."/>
            <person name="Numata K."/>
            <person name="Arakawa K."/>
        </authorList>
    </citation>
    <scope>NUCLEOTIDE SEQUENCE [LARGE SCALE GENOMIC DNA]</scope>
</reference>
<keyword evidence="3" id="KW-1185">Reference proteome</keyword>
<sequence length="316" mass="34082">MSGQAPRRLQHGRRVARRTLQRPISAEGGRTSALCTSEVAAVPSRLHFSKLKCGDIGFDAMMYVRSLNKLRVVANDAQAGPARRARSAAHDARVRQHTRTQDGLRSPPWASGATSTACAGGVCDDIRTRTCGRLDDTGELASDPTAPRRGVRCGPLPGVNYPHEPLRVLCTLLRVQVQVPWKLVSSCRSVKKWCQVVQGWVGACVCAVKGASRQPSDELLDSLNSQVSGDDVVSDVPPGPRNQAERYCTTCARNTDSRPYRNDLCGSRPLISAGEANRDSLLVDSPDSSVCPDLLNFTETGKRGAGSQFHLLVSPV</sequence>
<feature type="region of interest" description="Disordered" evidence="1">
    <location>
        <begin position="81"/>
        <end position="111"/>
    </location>
</feature>
<gene>
    <name evidence="2" type="ORF">EVAR_35798_1</name>
</gene>